<organism evidence="10 11">
    <name type="scientific">Planobispora siamensis</name>
    <dbReference type="NCBI Taxonomy" id="936338"/>
    <lineage>
        <taxon>Bacteria</taxon>
        <taxon>Bacillati</taxon>
        <taxon>Actinomycetota</taxon>
        <taxon>Actinomycetes</taxon>
        <taxon>Streptosporangiales</taxon>
        <taxon>Streptosporangiaceae</taxon>
        <taxon>Planobispora</taxon>
    </lineage>
</organism>
<protein>
    <submittedName>
        <fullName evidence="10">Peptidoglycan-binding protein</fullName>
    </submittedName>
</protein>
<dbReference type="GO" id="GO:0005576">
    <property type="term" value="C:extracellular region"/>
    <property type="evidence" value="ECO:0007669"/>
    <property type="project" value="TreeGrafter"/>
</dbReference>
<comment type="pathway">
    <text evidence="1 6">Cell wall biogenesis; peptidoglycan biosynthesis.</text>
</comment>
<feature type="active site" description="Nucleophile" evidence="6">
    <location>
        <position position="223"/>
    </location>
</feature>
<evidence type="ECO:0000256" key="7">
    <source>
        <dbReference type="SAM" id="MobiDB-lite"/>
    </source>
</evidence>
<feature type="region of interest" description="Disordered" evidence="7">
    <location>
        <begin position="18"/>
        <end position="48"/>
    </location>
</feature>
<evidence type="ECO:0000259" key="9">
    <source>
        <dbReference type="PROSITE" id="PS52029"/>
    </source>
</evidence>
<dbReference type="InterPro" id="IPR036365">
    <property type="entry name" value="PGBD-like_sf"/>
</dbReference>
<dbReference type="EMBL" id="BOOJ01000064">
    <property type="protein sequence ID" value="GIH96340.1"/>
    <property type="molecule type" value="Genomic_DNA"/>
</dbReference>
<gene>
    <name evidence="10" type="ORF">Psi01_69700</name>
</gene>
<dbReference type="InterPro" id="IPR036366">
    <property type="entry name" value="PGBDSf"/>
</dbReference>
<keyword evidence="3 6" id="KW-0133">Cell shape</keyword>
<dbReference type="SUPFAM" id="SSF47090">
    <property type="entry name" value="PGBD-like"/>
    <property type="match status" value="1"/>
</dbReference>
<dbReference type="InterPro" id="IPR005490">
    <property type="entry name" value="LD_TPept_cat_dom"/>
</dbReference>
<keyword evidence="5 6" id="KW-0961">Cell wall biogenesis/degradation</keyword>
<dbReference type="GO" id="GO:0018104">
    <property type="term" value="P:peptidoglycan-protein cross-linking"/>
    <property type="evidence" value="ECO:0007669"/>
    <property type="project" value="TreeGrafter"/>
</dbReference>
<evidence type="ECO:0000256" key="1">
    <source>
        <dbReference type="ARBA" id="ARBA00004752"/>
    </source>
</evidence>
<dbReference type="PANTHER" id="PTHR30582">
    <property type="entry name" value="L,D-TRANSPEPTIDASE"/>
    <property type="match status" value="1"/>
</dbReference>
<feature type="chain" id="PRO_5035153525" evidence="8">
    <location>
        <begin position="19"/>
        <end position="249"/>
    </location>
</feature>
<evidence type="ECO:0000256" key="2">
    <source>
        <dbReference type="ARBA" id="ARBA00022679"/>
    </source>
</evidence>
<evidence type="ECO:0000313" key="10">
    <source>
        <dbReference type="EMBL" id="GIH96340.1"/>
    </source>
</evidence>
<dbReference type="AlphaFoldDB" id="A0A8J3SPJ6"/>
<dbReference type="Proteomes" id="UP000619788">
    <property type="component" value="Unassembled WGS sequence"/>
</dbReference>
<evidence type="ECO:0000313" key="11">
    <source>
        <dbReference type="Proteomes" id="UP000619788"/>
    </source>
</evidence>
<keyword evidence="11" id="KW-1185">Reference proteome</keyword>
<dbReference type="Gene3D" id="2.40.440.10">
    <property type="entry name" value="L,D-transpeptidase catalytic domain-like"/>
    <property type="match status" value="1"/>
</dbReference>
<evidence type="ECO:0000256" key="4">
    <source>
        <dbReference type="ARBA" id="ARBA00022984"/>
    </source>
</evidence>
<dbReference type="RefSeq" id="WP_204068386.1">
    <property type="nucleotide sequence ID" value="NZ_BOOJ01000064.1"/>
</dbReference>
<dbReference type="GO" id="GO:0016740">
    <property type="term" value="F:transferase activity"/>
    <property type="evidence" value="ECO:0007669"/>
    <property type="project" value="UniProtKB-KW"/>
</dbReference>
<dbReference type="PANTHER" id="PTHR30582:SF2">
    <property type="entry name" value="L,D-TRANSPEPTIDASE YCIB-RELATED"/>
    <property type="match status" value="1"/>
</dbReference>
<comment type="caution">
    <text evidence="10">The sequence shown here is derived from an EMBL/GenBank/DDBJ whole genome shotgun (WGS) entry which is preliminary data.</text>
</comment>
<proteinExistence type="predicted"/>
<dbReference type="GO" id="GO:0071972">
    <property type="term" value="F:peptidoglycan L,D-transpeptidase activity"/>
    <property type="evidence" value="ECO:0007669"/>
    <property type="project" value="TreeGrafter"/>
</dbReference>
<keyword evidence="2" id="KW-0808">Transferase</keyword>
<feature type="active site" description="Proton donor/acceptor" evidence="6">
    <location>
        <position position="209"/>
    </location>
</feature>
<dbReference type="InterPro" id="IPR002477">
    <property type="entry name" value="Peptidoglycan-bd-like"/>
</dbReference>
<name>A0A8J3SPJ6_9ACTN</name>
<keyword evidence="8" id="KW-0732">Signal</keyword>
<feature type="domain" description="L,D-TPase catalytic" evidence="9">
    <location>
        <begin position="130"/>
        <end position="249"/>
    </location>
</feature>
<dbReference type="GO" id="GO:0071555">
    <property type="term" value="P:cell wall organization"/>
    <property type="evidence" value="ECO:0007669"/>
    <property type="project" value="UniProtKB-UniRule"/>
</dbReference>
<dbReference type="UniPathway" id="UPA00219"/>
<evidence type="ECO:0000256" key="3">
    <source>
        <dbReference type="ARBA" id="ARBA00022960"/>
    </source>
</evidence>
<evidence type="ECO:0000256" key="5">
    <source>
        <dbReference type="ARBA" id="ARBA00023316"/>
    </source>
</evidence>
<dbReference type="CDD" id="cd16913">
    <property type="entry name" value="YkuD_like"/>
    <property type="match status" value="1"/>
</dbReference>
<dbReference type="Pfam" id="PF03734">
    <property type="entry name" value="YkuD"/>
    <property type="match status" value="1"/>
</dbReference>
<dbReference type="InterPro" id="IPR050979">
    <property type="entry name" value="LD-transpeptidase"/>
</dbReference>
<feature type="signal peptide" evidence="8">
    <location>
        <begin position="1"/>
        <end position="18"/>
    </location>
</feature>
<dbReference type="PROSITE" id="PS52029">
    <property type="entry name" value="LD_TPASE"/>
    <property type="match status" value="1"/>
</dbReference>
<dbReference type="GO" id="GO:0008360">
    <property type="term" value="P:regulation of cell shape"/>
    <property type="evidence" value="ECO:0007669"/>
    <property type="project" value="UniProtKB-UniRule"/>
</dbReference>
<evidence type="ECO:0000256" key="8">
    <source>
        <dbReference type="SAM" id="SignalP"/>
    </source>
</evidence>
<dbReference type="Pfam" id="PF01471">
    <property type="entry name" value="PG_binding_1"/>
    <property type="match status" value="1"/>
</dbReference>
<reference evidence="10 11" key="1">
    <citation type="submission" date="2021-01" db="EMBL/GenBank/DDBJ databases">
        <title>Whole genome shotgun sequence of Planobispora siamensis NBRC 107568.</title>
        <authorList>
            <person name="Komaki H."/>
            <person name="Tamura T."/>
        </authorList>
    </citation>
    <scope>NUCLEOTIDE SEQUENCE [LARGE SCALE GENOMIC DNA]</scope>
    <source>
        <strain evidence="10 11">NBRC 107568</strain>
    </source>
</reference>
<keyword evidence="4 6" id="KW-0573">Peptidoglycan synthesis</keyword>
<sequence>MFRHCVAVLAVVASTGGAVTTAPPRSPTGPPAATVTARGPALPSQGATVHRRPVLRQGASGTDVLALQRRLSGLGYWIGRVDGRFGPLTTQAVYALQKAAGLGRDGVVGSRTWTALDRGVRPAATTVTGRRVEIDLGRQLLLLVMNGRVERVFNTSTGSGRTYTVGGTVKRAVTPRGAYTVYRQVNGWDRGPLGSLYRPRYFNGGIAVHGYGSVPPYPASHGCVRVSLDAMDWIWSSPWLKVGHTVVVR</sequence>
<dbReference type="Gene3D" id="1.10.101.10">
    <property type="entry name" value="PGBD-like superfamily/PGBD"/>
    <property type="match status" value="1"/>
</dbReference>
<accession>A0A8J3SPJ6</accession>
<dbReference type="SUPFAM" id="SSF141523">
    <property type="entry name" value="L,D-transpeptidase catalytic domain-like"/>
    <property type="match status" value="1"/>
</dbReference>
<evidence type="ECO:0000256" key="6">
    <source>
        <dbReference type="PROSITE-ProRule" id="PRU01373"/>
    </source>
</evidence>
<dbReference type="InterPro" id="IPR038063">
    <property type="entry name" value="Transpep_catalytic_dom"/>
</dbReference>